<reference evidence="2" key="1">
    <citation type="submission" date="2018-05" db="EMBL/GenBank/DDBJ databases">
        <title>Complete Genome Sequence of Methylobacterium sp. 17SD2-17.</title>
        <authorList>
            <person name="Srinivasan S."/>
        </authorList>
    </citation>
    <scope>NUCLEOTIDE SEQUENCE [LARGE SCALE GENOMIC DNA]</scope>
    <source>
        <strain evidence="2">17SD2-17</strain>
    </source>
</reference>
<dbReference type="AlphaFoldDB" id="A0A2U8W9K1"/>
<proteinExistence type="predicted"/>
<organism evidence="1 2">
    <name type="scientific">Methylobacterium durans</name>
    <dbReference type="NCBI Taxonomy" id="2202825"/>
    <lineage>
        <taxon>Bacteria</taxon>
        <taxon>Pseudomonadati</taxon>
        <taxon>Pseudomonadota</taxon>
        <taxon>Alphaproteobacteria</taxon>
        <taxon>Hyphomicrobiales</taxon>
        <taxon>Methylobacteriaceae</taxon>
        <taxon>Methylobacterium</taxon>
    </lineage>
</organism>
<accession>A0A2U8W9K1</accession>
<dbReference type="EMBL" id="CP029550">
    <property type="protein sequence ID" value="AWN42815.1"/>
    <property type="molecule type" value="Genomic_DNA"/>
</dbReference>
<evidence type="ECO:0008006" key="3">
    <source>
        <dbReference type="Google" id="ProtNLM"/>
    </source>
</evidence>
<dbReference type="KEGG" id="mets:DK389_22825"/>
<dbReference type="RefSeq" id="WP_109893030.1">
    <property type="nucleotide sequence ID" value="NZ_CP029550.1"/>
</dbReference>
<evidence type="ECO:0000313" key="1">
    <source>
        <dbReference type="EMBL" id="AWN42815.1"/>
    </source>
</evidence>
<dbReference type="Gene3D" id="3.40.1440.10">
    <property type="entry name" value="GIY-YIG endonuclease"/>
    <property type="match status" value="1"/>
</dbReference>
<dbReference type="OrthoDB" id="7270972at2"/>
<dbReference type="Proteomes" id="UP000245926">
    <property type="component" value="Chromosome"/>
</dbReference>
<evidence type="ECO:0000313" key="2">
    <source>
        <dbReference type="Proteomes" id="UP000245926"/>
    </source>
</evidence>
<dbReference type="InterPro" id="IPR035901">
    <property type="entry name" value="GIY-YIG_endonuc_sf"/>
</dbReference>
<name>A0A2U8W9K1_9HYPH</name>
<sequence length="111" mass="12837">MDRQARKAAIAAYKERKPAWGVYAVICTATGEAWVGRSLHVDNHRNGLWFTLRQGSSPHASLQAAWREHGEREFRFEELERLRDDFPEVARTSELKARQELWCSRLQASAL</sequence>
<dbReference type="CDD" id="cd10451">
    <property type="entry name" value="GIY-YIG_LuxR_like"/>
    <property type="match status" value="1"/>
</dbReference>
<keyword evidence="2" id="KW-1185">Reference proteome</keyword>
<gene>
    <name evidence="1" type="ORF">DK389_22825</name>
</gene>
<protein>
    <recommendedName>
        <fullName evidence="3">GIY-YIG nuclease family protein</fullName>
    </recommendedName>
</protein>